<keyword evidence="2" id="KW-1133">Transmembrane helix</keyword>
<comment type="caution">
    <text evidence="3">The sequence shown here is derived from an EMBL/GenBank/DDBJ whole genome shotgun (WGS) entry which is preliminary data.</text>
</comment>
<evidence type="ECO:0000313" key="3">
    <source>
        <dbReference type="EMBL" id="KAG6513710.1"/>
    </source>
</evidence>
<keyword evidence="2" id="KW-0812">Transmembrane</keyword>
<evidence type="ECO:0008006" key="5">
    <source>
        <dbReference type="Google" id="ProtNLM"/>
    </source>
</evidence>
<gene>
    <name evidence="3" type="ORF">ZIOFF_024046</name>
</gene>
<dbReference type="PANTHER" id="PTHR34657:SF4">
    <property type="entry name" value="EMBRYO SAC DEVELOPMENT ARREST 6"/>
    <property type="match status" value="1"/>
</dbReference>
<dbReference type="EMBL" id="JACMSC010000007">
    <property type="protein sequence ID" value="KAG6513710.1"/>
    <property type="molecule type" value="Genomic_DNA"/>
</dbReference>
<feature type="region of interest" description="Disordered" evidence="1">
    <location>
        <begin position="190"/>
        <end position="215"/>
    </location>
</feature>
<evidence type="ECO:0000313" key="4">
    <source>
        <dbReference type="Proteomes" id="UP000734854"/>
    </source>
</evidence>
<feature type="transmembrane region" description="Helical" evidence="2">
    <location>
        <begin position="146"/>
        <end position="163"/>
    </location>
</feature>
<keyword evidence="4" id="KW-1185">Reference proteome</keyword>
<protein>
    <recommendedName>
        <fullName evidence="5">Transmembrane protein</fullName>
    </recommendedName>
</protein>
<proteinExistence type="predicted"/>
<evidence type="ECO:0000256" key="1">
    <source>
        <dbReference type="SAM" id="MobiDB-lite"/>
    </source>
</evidence>
<dbReference type="Proteomes" id="UP000734854">
    <property type="component" value="Unassembled WGS sequence"/>
</dbReference>
<keyword evidence="2" id="KW-0472">Membrane</keyword>
<dbReference type="AlphaFoldDB" id="A0A8J5HBF8"/>
<evidence type="ECO:0000256" key="2">
    <source>
        <dbReference type="SAM" id="Phobius"/>
    </source>
</evidence>
<organism evidence="3 4">
    <name type="scientific">Zingiber officinale</name>
    <name type="common">Ginger</name>
    <name type="synonym">Amomum zingiber</name>
    <dbReference type="NCBI Taxonomy" id="94328"/>
    <lineage>
        <taxon>Eukaryota</taxon>
        <taxon>Viridiplantae</taxon>
        <taxon>Streptophyta</taxon>
        <taxon>Embryophyta</taxon>
        <taxon>Tracheophyta</taxon>
        <taxon>Spermatophyta</taxon>
        <taxon>Magnoliopsida</taxon>
        <taxon>Liliopsida</taxon>
        <taxon>Zingiberales</taxon>
        <taxon>Zingiberaceae</taxon>
        <taxon>Zingiber</taxon>
    </lineage>
</organism>
<name>A0A8J5HBF8_ZINOF</name>
<accession>A0A8J5HBF8</accession>
<sequence length="301" mass="33261">MPETAKEAPSPLTLTAWTYTLTVDFARTPSCAAPKHRFGYCHRRPCGGPSDGVTLPLCSGLRANLCTASVRLLGRSGISWHYRDFRKQKGEFIRCGLYKRRFDLAFKGFANLPQFFSFRFSLVRRRLPFAGETKVRSISPLPTPPLIFFFFLFFWGAGGTLYFDFTGFISPIEGVLADVAGGRVRMLSEPEKKLSSAGKRKGRDQGEAQSVAETKRARAEIEATAQGKDNRLLAGFLAHEFLSGGTLLGRRWDPSKGAFEQGILPPASGAYSQASYLLLKAEGTHIPGVVNPSQLARWLQM</sequence>
<reference evidence="3 4" key="1">
    <citation type="submission" date="2020-08" db="EMBL/GenBank/DDBJ databases">
        <title>Plant Genome Project.</title>
        <authorList>
            <person name="Zhang R.-G."/>
        </authorList>
    </citation>
    <scope>NUCLEOTIDE SEQUENCE [LARGE SCALE GENOMIC DNA]</scope>
    <source>
        <tissue evidence="3">Rhizome</tissue>
    </source>
</reference>
<dbReference type="PANTHER" id="PTHR34657">
    <property type="entry name" value="EMBRYO SAC DEVELOPMENT ARREST 6"/>
    <property type="match status" value="1"/>
</dbReference>